<dbReference type="VEuPathDB" id="FungiDB:ASPVEDRAFT_883251"/>
<dbReference type="GO" id="GO:0005737">
    <property type="term" value="C:cytoplasm"/>
    <property type="evidence" value="ECO:0007669"/>
    <property type="project" value="TreeGrafter"/>
</dbReference>
<dbReference type="STRING" id="1036611.A0A1L9PDL3"/>
<proteinExistence type="predicted"/>
<protein>
    <recommendedName>
        <fullName evidence="2">Serine hydrolase domain-containing protein</fullName>
    </recommendedName>
</protein>
<dbReference type="GO" id="GO:0019748">
    <property type="term" value="P:secondary metabolic process"/>
    <property type="evidence" value="ECO:0007669"/>
    <property type="project" value="TreeGrafter"/>
</dbReference>
<dbReference type="GeneID" id="63733796"/>
<dbReference type="Pfam" id="PF03959">
    <property type="entry name" value="FSH1"/>
    <property type="match status" value="1"/>
</dbReference>
<dbReference type="PANTHER" id="PTHR48070">
    <property type="entry name" value="ESTERASE OVCA2"/>
    <property type="match status" value="1"/>
</dbReference>
<evidence type="ECO:0000313" key="3">
    <source>
        <dbReference type="EMBL" id="OJI99616.1"/>
    </source>
</evidence>
<sequence>MNRPKSSVPSFDHPMLEMASIRSYFEPFAPGNGGHTPSTKGPTRILMLHGHGQSGQFFYHKPTRLIETLHEIALDRDTKRCSDRIELFYVNGPLLAGEGPESDIWTWGQGDFEAETHIWGLDASINKIMDVLAKHGPFDGVIGFSTGASIAAIITSLLEGNRRTRLDINQVFLQTRHPPFRFAVCFSGFMLQHPDYRSFYQPQIKTPVMHFIAEYDTMIPEGLTRQLAAACSQREVQKFKGTHYVPRQREEVVHVSEFILRHLGWLADEAGYITCSSDG</sequence>
<dbReference type="InterPro" id="IPR029058">
    <property type="entry name" value="AB_hydrolase_fold"/>
</dbReference>
<dbReference type="RefSeq" id="XP_040665379.1">
    <property type="nucleotide sequence ID" value="XM_040818285.1"/>
</dbReference>
<dbReference type="OrthoDB" id="2094269at2759"/>
<keyword evidence="1" id="KW-0378">Hydrolase</keyword>
<dbReference type="EMBL" id="KV878127">
    <property type="protein sequence ID" value="OJI99616.1"/>
    <property type="molecule type" value="Genomic_DNA"/>
</dbReference>
<name>A0A1L9PDL3_ASPVE</name>
<evidence type="ECO:0000256" key="1">
    <source>
        <dbReference type="ARBA" id="ARBA00022801"/>
    </source>
</evidence>
<feature type="domain" description="Serine hydrolase" evidence="2">
    <location>
        <begin position="42"/>
        <end position="253"/>
    </location>
</feature>
<dbReference type="Proteomes" id="UP000184073">
    <property type="component" value="Unassembled WGS sequence"/>
</dbReference>
<dbReference type="InterPro" id="IPR005645">
    <property type="entry name" value="FSH-like_dom"/>
</dbReference>
<dbReference type="GO" id="GO:0005634">
    <property type="term" value="C:nucleus"/>
    <property type="evidence" value="ECO:0007669"/>
    <property type="project" value="TreeGrafter"/>
</dbReference>
<reference evidence="4" key="1">
    <citation type="journal article" date="2017" name="Genome Biol.">
        <title>Comparative genomics reveals high biological diversity and specific adaptations in the industrially and medically important fungal genus Aspergillus.</title>
        <authorList>
            <person name="de Vries R.P."/>
            <person name="Riley R."/>
            <person name="Wiebenga A."/>
            <person name="Aguilar-Osorio G."/>
            <person name="Amillis S."/>
            <person name="Uchima C.A."/>
            <person name="Anderluh G."/>
            <person name="Asadollahi M."/>
            <person name="Askin M."/>
            <person name="Barry K."/>
            <person name="Battaglia E."/>
            <person name="Bayram O."/>
            <person name="Benocci T."/>
            <person name="Braus-Stromeyer S.A."/>
            <person name="Caldana C."/>
            <person name="Canovas D."/>
            <person name="Cerqueira G.C."/>
            <person name="Chen F."/>
            <person name="Chen W."/>
            <person name="Choi C."/>
            <person name="Clum A."/>
            <person name="Dos Santos R.A."/>
            <person name="Damasio A.R."/>
            <person name="Diallinas G."/>
            <person name="Emri T."/>
            <person name="Fekete E."/>
            <person name="Flipphi M."/>
            <person name="Freyberg S."/>
            <person name="Gallo A."/>
            <person name="Gournas C."/>
            <person name="Habgood R."/>
            <person name="Hainaut M."/>
            <person name="Harispe M.L."/>
            <person name="Henrissat B."/>
            <person name="Hilden K.S."/>
            <person name="Hope R."/>
            <person name="Hossain A."/>
            <person name="Karabika E."/>
            <person name="Karaffa L."/>
            <person name="Karanyi Z."/>
            <person name="Krasevec N."/>
            <person name="Kuo A."/>
            <person name="Kusch H."/>
            <person name="LaButti K."/>
            <person name="Lagendijk E.L."/>
            <person name="Lapidus A."/>
            <person name="Levasseur A."/>
            <person name="Lindquist E."/>
            <person name="Lipzen A."/>
            <person name="Logrieco A.F."/>
            <person name="MacCabe A."/>
            <person name="Maekelae M.R."/>
            <person name="Malavazi I."/>
            <person name="Melin P."/>
            <person name="Meyer V."/>
            <person name="Mielnichuk N."/>
            <person name="Miskei M."/>
            <person name="Molnar A.P."/>
            <person name="Mule G."/>
            <person name="Ngan C.Y."/>
            <person name="Orejas M."/>
            <person name="Orosz E."/>
            <person name="Ouedraogo J.P."/>
            <person name="Overkamp K.M."/>
            <person name="Park H.-S."/>
            <person name="Perrone G."/>
            <person name="Piumi F."/>
            <person name="Punt P.J."/>
            <person name="Ram A.F."/>
            <person name="Ramon A."/>
            <person name="Rauscher S."/>
            <person name="Record E."/>
            <person name="Riano-Pachon D.M."/>
            <person name="Robert V."/>
            <person name="Roehrig J."/>
            <person name="Ruller R."/>
            <person name="Salamov A."/>
            <person name="Salih N.S."/>
            <person name="Samson R.A."/>
            <person name="Sandor E."/>
            <person name="Sanguinetti M."/>
            <person name="Schuetze T."/>
            <person name="Sepcic K."/>
            <person name="Shelest E."/>
            <person name="Sherlock G."/>
            <person name="Sophianopoulou V."/>
            <person name="Squina F.M."/>
            <person name="Sun H."/>
            <person name="Susca A."/>
            <person name="Todd R.B."/>
            <person name="Tsang A."/>
            <person name="Unkles S.E."/>
            <person name="van de Wiele N."/>
            <person name="van Rossen-Uffink D."/>
            <person name="Oliveira J.V."/>
            <person name="Vesth T.C."/>
            <person name="Visser J."/>
            <person name="Yu J.-H."/>
            <person name="Zhou M."/>
            <person name="Andersen M.R."/>
            <person name="Archer D.B."/>
            <person name="Baker S.E."/>
            <person name="Benoit I."/>
            <person name="Brakhage A.A."/>
            <person name="Braus G.H."/>
            <person name="Fischer R."/>
            <person name="Frisvad J.C."/>
            <person name="Goldman G.H."/>
            <person name="Houbraken J."/>
            <person name="Oakley B."/>
            <person name="Pocsi I."/>
            <person name="Scazzocchio C."/>
            <person name="Seiboth B."/>
            <person name="vanKuyk P.A."/>
            <person name="Wortman J."/>
            <person name="Dyer P.S."/>
            <person name="Grigoriev I.V."/>
        </authorList>
    </citation>
    <scope>NUCLEOTIDE SEQUENCE [LARGE SCALE GENOMIC DNA]</scope>
    <source>
        <strain evidence="4">CBS 583.65</strain>
    </source>
</reference>
<dbReference type="InterPro" id="IPR050593">
    <property type="entry name" value="LovG"/>
</dbReference>
<accession>A0A1L9PDL3</accession>
<dbReference type="PANTHER" id="PTHR48070:SF6">
    <property type="entry name" value="ESTERASE OVCA2"/>
    <property type="match status" value="1"/>
</dbReference>
<dbReference type="SUPFAM" id="SSF53474">
    <property type="entry name" value="alpha/beta-Hydrolases"/>
    <property type="match status" value="1"/>
</dbReference>
<dbReference type="AlphaFoldDB" id="A0A1L9PDL3"/>
<dbReference type="GO" id="GO:0016787">
    <property type="term" value="F:hydrolase activity"/>
    <property type="evidence" value="ECO:0007669"/>
    <property type="project" value="UniProtKB-KW"/>
</dbReference>
<organism evidence="3 4">
    <name type="scientific">Aspergillus versicolor CBS 583.65</name>
    <dbReference type="NCBI Taxonomy" id="1036611"/>
    <lineage>
        <taxon>Eukaryota</taxon>
        <taxon>Fungi</taxon>
        <taxon>Dikarya</taxon>
        <taxon>Ascomycota</taxon>
        <taxon>Pezizomycotina</taxon>
        <taxon>Eurotiomycetes</taxon>
        <taxon>Eurotiomycetidae</taxon>
        <taxon>Eurotiales</taxon>
        <taxon>Aspergillaceae</taxon>
        <taxon>Aspergillus</taxon>
        <taxon>Aspergillus subgen. Nidulantes</taxon>
    </lineage>
</organism>
<keyword evidence="4" id="KW-1185">Reference proteome</keyword>
<evidence type="ECO:0000259" key="2">
    <source>
        <dbReference type="Pfam" id="PF03959"/>
    </source>
</evidence>
<gene>
    <name evidence="3" type="ORF">ASPVEDRAFT_883251</name>
</gene>
<dbReference type="Gene3D" id="3.40.50.1820">
    <property type="entry name" value="alpha/beta hydrolase"/>
    <property type="match status" value="1"/>
</dbReference>
<evidence type="ECO:0000313" key="4">
    <source>
        <dbReference type="Proteomes" id="UP000184073"/>
    </source>
</evidence>